<accession>A0A4Z2GY76</accession>
<dbReference type="AlphaFoldDB" id="A0A4Z2GY76"/>
<feature type="region of interest" description="Disordered" evidence="1">
    <location>
        <begin position="54"/>
        <end position="91"/>
    </location>
</feature>
<reference evidence="2 3" key="1">
    <citation type="submission" date="2019-03" db="EMBL/GenBank/DDBJ databases">
        <title>First draft genome of Liparis tanakae, snailfish: a comprehensive survey of snailfish specific genes.</title>
        <authorList>
            <person name="Kim W."/>
            <person name="Song I."/>
            <person name="Jeong J.-H."/>
            <person name="Kim D."/>
            <person name="Kim S."/>
            <person name="Ryu S."/>
            <person name="Song J.Y."/>
            <person name="Lee S.K."/>
        </authorList>
    </citation>
    <scope>NUCLEOTIDE SEQUENCE [LARGE SCALE GENOMIC DNA]</scope>
    <source>
        <tissue evidence="2">Muscle</tissue>
    </source>
</reference>
<protein>
    <submittedName>
        <fullName evidence="2">Uncharacterized protein</fullName>
    </submittedName>
</protein>
<evidence type="ECO:0000256" key="1">
    <source>
        <dbReference type="SAM" id="MobiDB-lite"/>
    </source>
</evidence>
<proteinExistence type="predicted"/>
<evidence type="ECO:0000313" key="3">
    <source>
        <dbReference type="Proteomes" id="UP000314294"/>
    </source>
</evidence>
<gene>
    <name evidence="2" type="ORF">EYF80_032214</name>
</gene>
<sequence length="91" mass="9975">MNRGERKEIQRVTALAASEEALPLKTGATSAPRRFSHAALTRLARIKCNGFSGGQIEKGWKRREGGEGGEDESLSDRVTERTVPIRTLPGR</sequence>
<evidence type="ECO:0000313" key="2">
    <source>
        <dbReference type="EMBL" id="TNN57612.1"/>
    </source>
</evidence>
<keyword evidence="3" id="KW-1185">Reference proteome</keyword>
<name>A0A4Z2GY76_9TELE</name>
<dbReference type="EMBL" id="SRLO01000401">
    <property type="protein sequence ID" value="TNN57612.1"/>
    <property type="molecule type" value="Genomic_DNA"/>
</dbReference>
<comment type="caution">
    <text evidence="2">The sequence shown here is derived from an EMBL/GenBank/DDBJ whole genome shotgun (WGS) entry which is preliminary data.</text>
</comment>
<organism evidence="2 3">
    <name type="scientific">Liparis tanakae</name>
    <name type="common">Tanaka's snailfish</name>
    <dbReference type="NCBI Taxonomy" id="230148"/>
    <lineage>
        <taxon>Eukaryota</taxon>
        <taxon>Metazoa</taxon>
        <taxon>Chordata</taxon>
        <taxon>Craniata</taxon>
        <taxon>Vertebrata</taxon>
        <taxon>Euteleostomi</taxon>
        <taxon>Actinopterygii</taxon>
        <taxon>Neopterygii</taxon>
        <taxon>Teleostei</taxon>
        <taxon>Neoteleostei</taxon>
        <taxon>Acanthomorphata</taxon>
        <taxon>Eupercaria</taxon>
        <taxon>Perciformes</taxon>
        <taxon>Cottioidei</taxon>
        <taxon>Cottales</taxon>
        <taxon>Liparidae</taxon>
        <taxon>Liparis</taxon>
    </lineage>
</organism>
<dbReference type="Proteomes" id="UP000314294">
    <property type="component" value="Unassembled WGS sequence"/>
</dbReference>